<keyword evidence="3" id="KW-1185">Reference proteome</keyword>
<accession>A0AAV2L4B2</accession>
<name>A0AAV2L4B2_KNICA</name>
<organism evidence="2 3">
    <name type="scientific">Knipowitschia caucasica</name>
    <name type="common">Caucasian dwarf goby</name>
    <name type="synonym">Pomatoschistus caucasicus</name>
    <dbReference type="NCBI Taxonomy" id="637954"/>
    <lineage>
        <taxon>Eukaryota</taxon>
        <taxon>Metazoa</taxon>
        <taxon>Chordata</taxon>
        <taxon>Craniata</taxon>
        <taxon>Vertebrata</taxon>
        <taxon>Euteleostomi</taxon>
        <taxon>Actinopterygii</taxon>
        <taxon>Neopterygii</taxon>
        <taxon>Teleostei</taxon>
        <taxon>Neoteleostei</taxon>
        <taxon>Acanthomorphata</taxon>
        <taxon>Gobiaria</taxon>
        <taxon>Gobiiformes</taxon>
        <taxon>Gobioidei</taxon>
        <taxon>Gobiidae</taxon>
        <taxon>Gobiinae</taxon>
        <taxon>Knipowitschia</taxon>
    </lineage>
</organism>
<protein>
    <submittedName>
        <fullName evidence="2">Uncharacterized protein</fullName>
    </submittedName>
</protein>
<reference evidence="2 3" key="1">
    <citation type="submission" date="2024-04" db="EMBL/GenBank/DDBJ databases">
        <authorList>
            <person name="Waldvogel A.-M."/>
            <person name="Schoenle A."/>
        </authorList>
    </citation>
    <scope>NUCLEOTIDE SEQUENCE [LARGE SCALE GENOMIC DNA]</scope>
</reference>
<evidence type="ECO:0000313" key="2">
    <source>
        <dbReference type="EMBL" id="CAL1597200.1"/>
    </source>
</evidence>
<proteinExistence type="predicted"/>
<dbReference type="EMBL" id="OZ035843">
    <property type="protein sequence ID" value="CAL1597200.1"/>
    <property type="molecule type" value="Genomic_DNA"/>
</dbReference>
<gene>
    <name evidence="2" type="ORF">KC01_LOCUS25744</name>
</gene>
<evidence type="ECO:0000256" key="1">
    <source>
        <dbReference type="SAM" id="MobiDB-lite"/>
    </source>
</evidence>
<evidence type="ECO:0000313" key="3">
    <source>
        <dbReference type="Proteomes" id="UP001497482"/>
    </source>
</evidence>
<dbReference type="AlphaFoldDB" id="A0AAV2L4B2"/>
<dbReference type="Proteomes" id="UP001497482">
    <property type="component" value="Chromosome 21"/>
</dbReference>
<sequence>MPQPPHCYTFHGISHGNRIPLGSDTAPYGPHRGHRTWGQHSAGSRLSHGSGGSEGLLTERVRSCSRCVLLLLLLLLLTLG</sequence>
<feature type="region of interest" description="Disordered" evidence="1">
    <location>
        <begin position="16"/>
        <end position="52"/>
    </location>
</feature>